<evidence type="ECO:0000256" key="15">
    <source>
        <dbReference type="ARBA" id="ARBA00022989"/>
    </source>
</evidence>
<keyword evidence="10 19" id="KW-0808">Transferase</keyword>
<dbReference type="GO" id="GO:0015031">
    <property type="term" value="P:protein transport"/>
    <property type="evidence" value="ECO:0007669"/>
    <property type="project" value="UniProtKB-KW"/>
</dbReference>
<comment type="caution">
    <text evidence="23">The sequence shown here is derived from an EMBL/GenBank/DDBJ whole genome shotgun (WGS) entry which is preliminary data.</text>
</comment>
<dbReference type="PANTHER" id="PTHR42724">
    <property type="entry name" value="TETRAACYLDISACCHARIDE 4'-KINASE"/>
    <property type="match status" value="1"/>
</dbReference>
<proteinExistence type="inferred from homology"/>
<dbReference type="GO" id="GO:0005524">
    <property type="term" value="F:ATP binding"/>
    <property type="evidence" value="ECO:0007669"/>
    <property type="project" value="UniProtKB-UniRule"/>
</dbReference>
<evidence type="ECO:0000256" key="20">
    <source>
        <dbReference type="RuleBase" id="RU003879"/>
    </source>
</evidence>
<reference evidence="23 24" key="1">
    <citation type="submission" date="2011-06" db="EMBL/GenBank/DDBJ databases">
        <authorList>
            <person name="Bador J."/>
            <person name="Amoureux L."/>
            <person name="Neuwirth C."/>
        </authorList>
    </citation>
    <scope>NUCLEOTIDE SEQUENCE [LARGE SCALE GENOMIC DNA]</scope>
    <source>
        <strain evidence="23 24">AXX-A</strain>
    </source>
</reference>
<evidence type="ECO:0000256" key="19">
    <source>
        <dbReference type="HAMAP-Rule" id="MF_00409"/>
    </source>
</evidence>
<evidence type="ECO:0000256" key="13">
    <source>
        <dbReference type="ARBA" id="ARBA00022777"/>
    </source>
</evidence>
<evidence type="ECO:0000256" key="8">
    <source>
        <dbReference type="ARBA" id="ARBA00022516"/>
    </source>
</evidence>
<keyword evidence="9 19" id="KW-0441">Lipid A biosynthesis</keyword>
<dbReference type="AlphaFoldDB" id="F7TAM7"/>
<comment type="similarity">
    <text evidence="19">Belongs to the LpxK family.</text>
</comment>
<evidence type="ECO:0000256" key="14">
    <source>
        <dbReference type="ARBA" id="ARBA00022840"/>
    </source>
</evidence>
<dbReference type="eggNOG" id="COG1663">
    <property type="taxonomic scope" value="Bacteria"/>
</dbReference>
<keyword evidence="15 22" id="KW-1133">Transmembrane helix</keyword>
<sequence length="486" mass="52143">MNFRGSRGDRDELDINLIPLIDVLLVILIFLAATTSFARFTQLKVTLPQASAEQETPPALEVAISQDGRYALNGTLIDVSTPPEIADVLRQAAAGKTEPLVVINADAPGHPPVRDQRDGSGPPGRHRPRQLRRPDHPVSASRPKASLLARQWQHGGWLSTLLRPLSALTARVVARKRARYRDGRATAYRAPVPVVVIGNIFVGGTGKTPMVIATVDALRARGYTPGVVSRGYGVKLGPQPRVGQGELDAAQFGDEPALIARATRAPVSVHPRRALAAQALLRAHPRVDVIVSDDGLQHLALARDVEIVVQDPRGVGNGRLLPAGPLREPASRLHEVDAVITNIGVPDGRAAPPAGAGPRQVAMWLEPDEARQIEGGARRPLAAFAGQPDVAAAAGIGNPERFFTTLRTQGIALAATLPLPDHHDYARSPFQALAARTILVTSKDAIKCAALHDARLWEVPVRAGFSDPQLFDWLAQTLRQRAPRQP</sequence>
<dbReference type="GO" id="GO:0009029">
    <property type="term" value="F:lipid-A 4'-kinase activity"/>
    <property type="evidence" value="ECO:0007669"/>
    <property type="project" value="UniProtKB-UniRule"/>
</dbReference>
<keyword evidence="20" id="KW-0653">Protein transport</keyword>
<evidence type="ECO:0000256" key="2">
    <source>
        <dbReference type="ARBA" id="ARBA00004162"/>
    </source>
</evidence>
<evidence type="ECO:0000256" key="21">
    <source>
        <dbReference type="SAM" id="MobiDB-lite"/>
    </source>
</evidence>
<dbReference type="EC" id="2.7.1.130" evidence="5 19"/>
<dbReference type="SUPFAM" id="SSF52540">
    <property type="entry name" value="P-loop containing nucleoside triphosphate hydrolases"/>
    <property type="match status" value="1"/>
</dbReference>
<gene>
    <name evidence="19 23" type="primary">lpxK</name>
    <name evidence="23" type="ORF">AXXA_30147</name>
</gene>
<evidence type="ECO:0000256" key="6">
    <source>
        <dbReference type="ARBA" id="ARBA00016436"/>
    </source>
</evidence>
<dbReference type="Pfam" id="PF02606">
    <property type="entry name" value="LpxK"/>
    <property type="match status" value="1"/>
</dbReference>
<keyword evidence="17 22" id="KW-0472">Membrane</keyword>
<organism evidence="23 24">
    <name type="scientific">Achromobacter insuavis AXX-A</name>
    <dbReference type="NCBI Taxonomy" id="1003200"/>
    <lineage>
        <taxon>Bacteria</taxon>
        <taxon>Pseudomonadati</taxon>
        <taxon>Pseudomonadota</taxon>
        <taxon>Betaproteobacteria</taxon>
        <taxon>Burkholderiales</taxon>
        <taxon>Alcaligenaceae</taxon>
        <taxon>Achromobacter</taxon>
    </lineage>
</organism>
<comment type="pathway">
    <text evidence="3 19">Glycolipid biosynthesis; lipid IV(A) biosynthesis; lipid IV(A) from (3R)-3-hydroxytetradecanoyl-[acyl-carrier-protein] and UDP-N-acetyl-alpha-D-glucosamine: step 6/6.</text>
</comment>
<evidence type="ECO:0000256" key="11">
    <source>
        <dbReference type="ARBA" id="ARBA00022692"/>
    </source>
</evidence>
<keyword evidence="14 19" id="KW-0067">ATP-binding</keyword>
<keyword evidence="12 19" id="KW-0547">Nucleotide-binding</keyword>
<dbReference type="InterPro" id="IPR003400">
    <property type="entry name" value="ExbD"/>
</dbReference>
<keyword evidence="7" id="KW-1003">Cell membrane</keyword>
<dbReference type="GO" id="GO:0022857">
    <property type="term" value="F:transmembrane transporter activity"/>
    <property type="evidence" value="ECO:0007669"/>
    <property type="project" value="InterPro"/>
</dbReference>
<protein>
    <recommendedName>
        <fullName evidence="6 19">Tetraacyldisaccharide 4'-kinase</fullName>
        <ecNumber evidence="5 19">2.7.1.130</ecNumber>
    </recommendedName>
    <alternativeName>
        <fullName evidence="18 19">Lipid A 4'-kinase</fullName>
    </alternativeName>
</protein>
<evidence type="ECO:0000256" key="7">
    <source>
        <dbReference type="ARBA" id="ARBA00022475"/>
    </source>
</evidence>
<keyword evidence="8 19" id="KW-0444">Lipid biosynthesis</keyword>
<evidence type="ECO:0000256" key="5">
    <source>
        <dbReference type="ARBA" id="ARBA00012071"/>
    </source>
</evidence>
<dbReference type="NCBIfam" id="TIGR00682">
    <property type="entry name" value="lpxK"/>
    <property type="match status" value="1"/>
</dbReference>
<evidence type="ECO:0000256" key="9">
    <source>
        <dbReference type="ARBA" id="ARBA00022556"/>
    </source>
</evidence>
<comment type="similarity">
    <text evidence="4 20">Belongs to the ExbD/TolR family.</text>
</comment>
<dbReference type="eggNOG" id="COG0848">
    <property type="taxonomic scope" value="Bacteria"/>
</dbReference>
<dbReference type="Pfam" id="PF02472">
    <property type="entry name" value="ExbD"/>
    <property type="match status" value="1"/>
</dbReference>
<dbReference type="UniPathway" id="UPA00359">
    <property type="reaction ID" value="UER00482"/>
</dbReference>
<keyword evidence="20" id="KW-0813">Transport</keyword>
<comment type="catalytic activity">
    <reaction evidence="19">
        <text>a lipid A disaccharide + ATP = a lipid IVA + ADP + H(+)</text>
        <dbReference type="Rhea" id="RHEA:67840"/>
        <dbReference type="ChEBI" id="CHEBI:15378"/>
        <dbReference type="ChEBI" id="CHEBI:30616"/>
        <dbReference type="ChEBI" id="CHEBI:176343"/>
        <dbReference type="ChEBI" id="CHEBI:176425"/>
        <dbReference type="ChEBI" id="CHEBI:456216"/>
        <dbReference type="EC" id="2.7.1.130"/>
    </reaction>
</comment>
<evidence type="ECO:0000313" key="23">
    <source>
        <dbReference type="EMBL" id="EGP42606.1"/>
    </source>
</evidence>
<evidence type="ECO:0000256" key="10">
    <source>
        <dbReference type="ARBA" id="ARBA00022679"/>
    </source>
</evidence>
<evidence type="ECO:0000256" key="4">
    <source>
        <dbReference type="ARBA" id="ARBA00005811"/>
    </source>
</evidence>
<feature type="transmembrane region" description="Helical" evidence="22">
    <location>
        <begin position="20"/>
        <end position="40"/>
    </location>
</feature>
<comment type="function">
    <text evidence="1 19">Transfers the gamma-phosphate of ATP to the 4'-position of a tetraacyldisaccharide 1-phosphate intermediate (termed DS-1-P) to form tetraacyldisaccharide 1,4'-bis-phosphate (lipid IVA).</text>
</comment>
<dbReference type="HAMAP" id="MF_00409">
    <property type="entry name" value="LpxK"/>
    <property type="match status" value="1"/>
</dbReference>
<dbReference type="GO" id="GO:0009245">
    <property type="term" value="P:lipid A biosynthetic process"/>
    <property type="evidence" value="ECO:0007669"/>
    <property type="project" value="UniProtKB-UniRule"/>
</dbReference>
<dbReference type="Proteomes" id="UP000004853">
    <property type="component" value="Unassembled WGS sequence"/>
</dbReference>
<dbReference type="GO" id="GO:0005886">
    <property type="term" value="C:plasma membrane"/>
    <property type="evidence" value="ECO:0007669"/>
    <property type="project" value="UniProtKB-SubCell"/>
</dbReference>
<dbReference type="InterPro" id="IPR027417">
    <property type="entry name" value="P-loop_NTPase"/>
</dbReference>
<evidence type="ECO:0000256" key="18">
    <source>
        <dbReference type="ARBA" id="ARBA00029757"/>
    </source>
</evidence>
<feature type="binding site" evidence="19">
    <location>
        <begin position="201"/>
        <end position="208"/>
    </location>
    <ligand>
        <name>ATP</name>
        <dbReference type="ChEBI" id="CHEBI:30616"/>
    </ligand>
</feature>
<dbReference type="EMBL" id="AFRQ01000142">
    <property type="protein sequence ID" value="EGP42606.1"/>
    <property type="molecule type" value="Genomic_DNA"/>
</dbReference>
<feature type="region of interest" description="Disordered" evidence="21">
    <location>
        <begin position="103"/>
        <end position="143"/>
    </location>
</feature>
<dbReference type="InterPro" id="IPR003758">
    <property type="entry name" value="LpxK"/>
</dbReference>
<accession>F7TAM7</accession>
<evidence type="ECO:0000256" key="12">
    <source>
        <dbReference type="ARBA" id="ARBA00022741"/>
    </source>
</evidence>
<name>F7TAM7_9BURK</name>
<evidence type="ECO:0000256" key="16">
    <source>
        <dbReference type="ARBA" id="ARBA00023098"/>
    </source>
</evidence>
<keyword evidence="13 19" id="KW-0418">Kinase</keyword>
<dbReference type="GO" id="GO:0009244">
    <property type="term" value="P:lipopolysaccharide core region biosynthetic process"/>
    <property type="evidence" value="ECO:0007669"/>
    <property type="project" value="TreeGrafter"/>
</dbReference>
<evidence type="ECO:0000256" key="3">
    <source>
        <dbReference type="ARBA" id="ARBA00004870"/>
    </source>
</evidence>
<comment type="subcellular location">
    <subcellularLocation>
        <location evidence="2">Cell membrane</location>
        <topology evidence="2">Single-pass membrane protein</topology>
    </subcellularLocation>
    <subcellularLocation>
        <location evidence="20">Cell membrane</location>
        <topology evidence="20">Single-pass type II membrane protein</topology>
    </subcellularLocation>
</comment>
<keyword evidence="11 20" id="KW-0812">Transmembrane</keyword>
<dbReference type="PANTHER" id="PTHR42724:SF1">
    <property type="entry name" value="TETRAACYLDISACCHARIDE 4'-KINASE, MITOCHONDRIAL-RELATED"/>
    <property type="match status" value="1"/>
</dbReference>
<evidence type="ECO:0000256" key="17">
    <source>
        <dbReference type="ARBA" id="ARBA00023136"/>
    </source>
</evidence>
<keyword evidence="16 19" id="KW-0443">Lipid metabolism</keyword>
<evidence type="ECO:0000313" key="24">
    <source>
        <dbReference type="Proteomes" id="UP000004853"/>
    </source>
</evidence>
<evidence type="ECO:0000256" key="1">
    <source>
        <dbReference type="ARBA" id="ARBA00002274"/>
    </source>
</evidence>
<dbReference type="HOGENOM" id="CLU_038816_2_0_4"/>
<evidence type="ECO:0000256" key="22">
    <source>
        <dbReference type="SAM" id="Phobius"/>
    </source>
</evidence>
<dbReference type="PATRIC" id="fig|1003200.3.peg.5940"/>